<proteinExistence type="predicted"/>
<dbReference type="InterPro" id="IPR000182">
    <property type="entry name" value="GNAT_dom"/>
</dbReference>
<dbReference type="eggNOG" id="COG0456">
    <property type="taxonomic scope" value="Bacteria"/>
</dbReference>
<dbReference type="EMBL" id="CP000473">
    <property type="protein sequence ID" value="ABJ85245.1"/>
    <property type="molecule type" value="Genomic_DNA"/>
</dbReference>
<evidence type="ECO:0000256" key="1">
    <source>
        <dbReference type="ARBA" id="ARBA00022679"/>
    </source>
</evidence>
<accession>Q01YM0</accession>
<dbReference type="Gene3D" id="3.40.630.30">
    <property type="match status" value="2"/>
</dbReference>
<evidence type="ECO:0000256" key="2">
    <source>
        <dbReference type="ARBA" id="ARBA00023315"/>
    </source>
</evidence>
<dbReference type="InParanoid" id="Q01YM0"/>
<keyword evidence="2" id="KW-0012">Acyltransferase</keyword>
<dbReference type="Pfam" id="PF00583">
    <property type="entry name" value="Acetyltransf_1"/>
    <property type="match status" value="1"/>
</dbReference>
<dbReference type="OrthoDB" id="510731at2"/>
<gene>
    <name evidence="4" type="ordered locus">Acid_4283</name>
</gene>
<evidence type="ECO:0000259" key="3">
    <source>
        <dbReference type="PROSITE" id="PS51186"/>
    </source>
</evidence>
<dbReference type="KEGG" id="sus:Acid_4283"/>
<sequence length="286" mass="30202">MPEVTIRPATPEDAAACGQICYDAFSTISAAHGFPPDLPMPQVGVAILSSMFSDPGFYCVVAEADGRLVGSNCLDERAVIAGVGPITVDPAAQNLGVGRKLMRAVMDRAAERNAAGVRLVQAAFHNRSLSLYHSLGFDVREPLSCLQGRTRERTLPGCAVRPATPADADACNALATRVHGFPRAADLAHATQQNTALVVERGGRITGYATTLAFFGHATAETNLDLEALIASAEFFAGPGILVPSRNNALLRWCLANGLRVVQPMTLMSTGLYNDPAGAWLPSILF</sequence>
<dbReference type="SUPFAM" id="SSF55729">
    <property type="entry name" value="Acyl-CoA N-acyltransferases (Nat)"/>
    <property type="match status" value="1"/>
</dbReference>
<dbReference type="STRING" id="234267.Acid_4283"/>
<dbReference type="AlphaFoldDB" id="Q01YM0"/>
<keyword evidence="1 4" id="KW-0808">Transferase</keyword>
<name>Q01YM0_SOLUE</name>
<dbReference type="InterPro" id="IPR016181">
    <property type="entry name" value="Acyl_CoA_acyltransferase"/>
</dbReference>
<dbReference type="HOGENOM" id="CLU_976335_0_0_0"/>
<protein>
    <submittedName>
        <fullName evidence="4">GCN5-related N-acetyltransferase</fullName>
    </submittedName>
</protein>
<dbReference type="PROSITE" id="PS51186">
    <property type="entry name" value="GNAT"/>
    <property type="match status" value="1"/>
</dbReference>
<reference evidence="4" key="1">
    <citation type="submission" date="2006-10" db="EMBL/GenBank/DDBJ databases">
        <title>Complete sequence of Solibacter usitatus Ellin6076.</title>
        <authorList>
            <consortium name="US DOE Joint Genome Institute"/>
            <person name="Copeland A."/>
            <person name="Lucas S."/>
            <person name="Lapidus A."/>
            <person name="Barry K."/>
            <person name="Detter J.C."/>
            <person name="Glavina del Rio T."/>
            <person name="Hammon N."/>
            <person name="Israni S."/>
            <person name="Dalin E."/>
            <person name="Tice H."/>
            <person name="Pitluck S."/>
            <person name="Thompson L.S."/>
            <person name="Brettin T."/>
            <person name="Bruce D."/>
            <person name="Han C."/>
            <person name="Tapia R."/>
            <person name="Gilna P."/>
            <person name="Schmutz J."/>
            <person name="Larimer F."/>
            <person name="Land M."/>
            <person name="Hauser L."/>
            <person name="Kyrpides N."/>
            <person name="Mikhailova N."/>
            <person name="Janssen P.H."/>
            <person name="Kuske C.R."/>
            <person name="Richardson P."/>
        </authorList>
    </citation>
    <scope>NUCLEOTIDE SEQUENCE</scope>
    <source>
        <strain evidence="4">Ellin6076</strain>
    </source>
</reference>
<organism evidence="4">
    <name type="scientific">Solibacter usitatus (strain Ellin6076)</name>
    <dbReference type="NCBI Taxonomy" id="234267"/>
    <lineage>
        <taxon>Bacteria</taxon>
        <taxon>Pseudomonadati</taxon>
        <taxon>Acidobacteriota</taxon>
        <taxon>Terriglobia</taxon>
        <taxon>Bryobacterales</taxon>
        <taxon>Solibacteraceae</taxon>
        <taxon>Candidatus Solibacter</taxon>
    </lineage>
</organism>
<evidence type="ECO:0000313" key="4">
    <source>
        <dbReference type="EMBL" id="ABJ85245.1"/>
    </source>
</evidence>
<dbReference type="PANTHER" id="PTHR43877">
    <property type="entry name" value="AMINOALKYLPHOSPHONATE N-ACETYLTRANSFERASE-RELATED-RELATED"/>
    <property type="match status" value="1"/>
</dbReference>
<dbReference type="PANTHER" id="PTHR43877:SF2">
    <property type="entry name" value="AMINOALKYLPHOSPHONATE N-ACETYLTRANSFERASE-RELATED"/>
    <property type="match status" value="1"/>
</dbReference>
<dbReference type="GO" id="GO:0016747">
    <property type="term" value="F:acyltransferase activity, transferring groups other than amino-acyl groups"/>
    <property type="evidence" value="ECO:0007669"/>
    <property type="project" value="InterPro"/>
</dbReference>
<dbReference type="CDD" id="cd04301">
    <property type="entry name" value="NAT_SF"/>
    <property type="match status" value="1"/>
</dbReference>
<feature type="domain" description="N-acetyltransferase" evidence="3">
    <location>
        <begin position="4"/>
        <end position="167"/>
    </location>
</feature>
<dbReference type="InterPro" id="IPR050832">
    <property type="entry name" value="Bact_Acetyltransf"/>
</dbReference>